<evidence type="ECO:0008006" key="4">
    <source>
        <dbReference type="Google" id="ProtNLM"/>
    </source>
</evidence>
<reference evidence="2 3" key="1">
    <citation type="submission" date="2017-09" db="EMBL/GenBank/DDBJ databases">
        <title>A multilocus sequence analysis scheme for characterization of bacteria in the genus Thioclava.</title>
        <authorList>
            <person name="Liu Y."/>
            <person name="Shao Z."/>
        </authorList>
    </citation>
    <scope>NUCLEOTIDE SEQUENCE [LARGE SCALE GENOMIC DNA]</scope>
    <source>
        <strain evidence="2 3">CAU 1312</strain>
    </source>
</reference>
<gene>
    <name evidence="2" type="ORF">CLN94_09330</name>
</gene>
<evidence type="ECO:0000313" key="2">
    <source>
        <dbReference type="EMBL" id="PCD76379.1"/>
    </source>
</evidence>
<feature type="chain" id="PRO_5012019987" description="Invasion protein IalB, involved in pathogenesis" evidence="1">
    <location>
        <begin position="29"/>
        <end position="178"/>
    </location>
</feature>
<dbReference type="OrthoDB" id="9806572at2"/>
<dbReference type="RefSeq" id="WP_096433497.1">
    <property type="nucleotide sequence ID" value="NZ_NTJD01000006.1"/>
</dbReference>
<dbReference type="AlphaFoldDB" id="A0A2A4CQG4"/>
<feature type="signal peptide" evidence="1">
    <location>
        <begin position="1"/>
        <end position="28"/>
    </location>
</feature>
<evidence type="ECO:0000256" key="1">
    <source>
        <dbReference type="SAM" id="SignalP"/>
    </source>
</evidence>
<keyword evidence="3" id="KW-1185">Reference proteome</keyword>
<dbReference type="EMBL" id="NTJD01000006">
    <property type="protein sequence ID" value="PCD76379.1"/>
    <property type="molecule type" value="Genomic_DNA"/>
</dbReference>
<organism evidence="2 3">
    <name type="scientific">Pseudothioclava arenosa</name>
    <dbReference type="NCBI Taxonomy" id="1795308"/>
    <lineage>
        <taxon>Bacteria</taxon>
        <taxon>Pseudomonadati</taxon>
        <taxon>Pseudomonadota</taxon>
        <taxon>Alphaproteobacteria</taxon>
        <taxon>Rhodobacterales</taxon>
        <taxon>Paracoccaceae</taxon>
        <taxon>Pseudothioclava</taxon>
    </lineage>
</organism>
<sequence>MKKITRNGVAALTMAGVMLGAVASGASAQESSNRIATETDWSVFVDGTPPECWVVSAPKKTINTKGGQPVEVRRGDIRLFVTYRKGQSAGEVSFAGGYPFAKDSTVDLMVGDTKFALFTDGEGAWAGSGDEDAKIIAALKAGADVRVLGQSGRGTKTEDQFSLIGFTAATEQAAKRCQ</sequence>
<comment type="caution">
    <text evidence="2">The sequence shown here is derived from an EMBL/GenBank/DDBJ whole genome shotgun (WGS) entry which is preliminary data.</text>
</comment>
<protein>
    <recommendedName>
        <fullName evidence="4">Invasion protein IalB, involved in pathogenesis</fullName>
    </recommendedName>
</protein>
<proteinExistence type="predicted"/>
<keyword evidence="1" id="KW-0732">Signal</keyword>
<evidence type="ECO:0000313" key="3">
    <source>
        <dbReference type="Proteomes" id="UP000243507"/>
    </source>
</evidence>
<accession>A0A2A4CQG4</accession>
<name>A0A2A4CQG4_9RHOB</name>
<dbReference type="InterPro" id="IPR010642">
    <property type="entry name" value="Invasion_prot_B"/>
</dbReference>
<dbReference type="Proteomes" id="UP000243507">
    <property type="component" value="Unassembled WGS sequence"/>
</dbReference>
<dbReference type="Pfam" id="PF06776">
    <property type="entry name" value="IalB"/>
    <property type="match status" value="1"/>
</dbReference>